<dbReference type="AlphaFoldDB" id="A0A8J4WPW2"/>
<proteinExistence type="predicted"/>
<gene>
    <name evidence="1" type="ORF">PHET_07396</name>
</gene>
<sequence>MGLGVAELITVTENTRKSNYTLCNLEVSELRRESAHQLIFHSSM</sequence>
<organism evidence="1 2">
    <name type="scientific">Paragonimus heterotremus</name>
    <dbReference type="NCBI Taxonomy" id="100268"/>
    <lineage>
        <taxon>Eukaryota</taxon>
        <taxon>Metazoa</taxon>
        <taxon>Spiralia</taxon>
        <taxon>Lophotrochozoa</taxon>
        <taxon>Platyhelminthes</taxon>
        <taxon>Trematoda</taxon>
        <taxon>Digenea</taxon>
        <taxon>Plagiorchiida</taxon>
        <taxon>Troglotremata</taxon>
        <taxon>Troglotrematidae</taxon>
        <taxon>Paragonimus</taxon>
    </lineage>
</organism>
<keyword evidence="2" id="KW-1185">Reference proteome</keyword>
<comment type="caution">
    <text evidence="1">The sequence shown here is derived from an EMBL/GenBank/DDBJ whole genome shotgun (WGS) entry which is preliminary data.</text>
</comment>
<accession>A0A8J4WPW2</accession>
<dbReference type="EMBL" id="LUCH01004367">
    <property type="protein sequence ID" value="KAF5399085.1"/>
    <property type="molecule type" value="Genomic_DNA"/>
</dbReference>
<protein>
    <submittedName>
        <fullName evidence="1">Uncharacterized protein</fullName>
    </submittedName>
</protein>
<name>A0A8J4WPW2_9TREM</name>
<evidence type="ECO:0000313" key="1">
    <source>
        <dbReference type="EMBL" id="KAF5399085.1"/>
    </source>
</evidence>
<evidence type="ECO:0000313" key="2">
    <source>
        <dbReference type="Proteomes" id="UP000748531"/>
    </source>
</evidence>
<dbReference type="Proteomes" id="UP000748531">
    <property type="component" value="Unassembled WGS sequence"/>
</dbReference>
<reference evidence="1" key="1">
    <citation type="submission" date="2019-05" db="EMBL/GenBank/DDBJ databases">
        <title>Annotation for the trematode Paragonimus heterotremus.</title>
        <authorList>
            <person name="Choi Y.-J."/>
        </authorList>
    </citation>
    <scope>NUCLEOTIDE SEQUENCE</scope>
    <source>
        <strain evidence="1">LC</strain>
    </source>
</reference>